<evidence type="ECO:0000313" key="2">
    <source>
        <dbReference type="Proteomes" id="UP001165960"/>
    </source>
</evidence>
<evidence type="ECO:0000313" key="1">
    <source>
        <dbReference type="EMBL" id="KAJ9054395.1"/>
    </source>
</evidence>
<proteinExistence type="predicted"/>
<gene>
    <name evidence="1" type="ORF">DSO57_1015211</name>
</gene>
<comment type="caution">
    <text evidence="1">The sequence shown here is derived from an EMBL/GenBank/DDBJ whole genome shotgun (WGS) entry which is preliminary data.</text>
</comment>
<name>A0ACC2RWG2_9FUNG</name>
<keyword evidence="2" id="KW-1185">Reference proteome</keyword>
<accession>A0ACC2RWG2</accession>
<reference evidence="1" key="1">
    <citation type="submission" date="2022-04" db="EMBL/GenBank/DDBJ databases">
        <title>Genome of the entomopathogenic fungus Entomophthora muscae.</title>
        <authorList>
            <person name="Elya C."/>
            <person name="Lovett B.R."/>
            <person name="Lee E."/>
            <person name="Macias A.M."/>
            <person name="Hajek A.E."/>
            <person name="De Bivort B.L."/>
            <person name="Kasson M.T."/>
            <person name="De Fine Licht H.H."/>
            <person name="Stajich J.E."/>
        </authorList>
    </citation>
    <scope>NUCLEOTIDE SEQUENCE</scope>
    <source>
        <strain evidence="1">Berkeley</strain>
    </source>
</reference>
<protein>
    <submittedName>
        <fullName evidence="1">Uncharacterized protein</fullName>
    </submittedName>
</protein>
<organism evidence="1 2">
    <name type="scientific">Entomophthora muscae</name>
    <dbReference type="NCBI Taxonomy" id="34485"/>
    <lineage>
        <taxon>Eukaryota</taxon>
        <taxon>Fungi</taxon>
        <taxon>Fungi incertae sedis</taxon>
        <taxon>Zoopagomycota</taxon>
        <taxon>Entomophthoromycotina</taxon>
        <taxon>Entomophthoromycetes</taxon>
        <taxon>Entomophthorales</taxon>
        <taxon>Entomophthoraceae</taxon>
        <taxon>Entomophthora</taxon>
    </lineage>
</organism>
<sequence>MDEIAVLNSFLAQHTLGRPPLTCYNCQQFGHIAINCTVKRCGYCGVENKHTSARCLARLACIKPKVVDSMLMELMAVEKRVSTLPICTEVKHPQLFSPVNEKAKRLLSSCTSADPKRIHVAEPSPTRTPSPSCWNKAGIRREDTPSPEDVNGSKKHLKLFEDAIQTLLDKMSTFSEEFGDKQCQEIEARIGKHVEDIMAKIPNLTQTPEDVVEEGEDILSQEQQLDIEFEEDKLQPTQEPLPISPMTGVATPM</sequence>
<dbReference type="EMBL" id="QTSX02006449">
    <property type="protein sequence ID" value="KAJ9054395.1"/>
    <property type="molecule type" value="Genomic_DNA"/>
</dbReference>
<dbReference type="Proteomes" id="UP001165960">
    <property type="component" value="Unassembled WGS sequence"/>
</dbReference>